<accession>A0ABW3AYW6</accession>
<dbReference type="Pfam" id="PF06094">
    <property type="entry name" value="GGACT"/>
    <property type="match status" value="1"/>
</dbReference>
<keyword evidence="3" id="KW-1185">Reference proteome</keyword>
<sequence>MLIYNVTTNIEESAEKEWLHWMKEKHIPDVLDTGKFLSAKMTKVLVEEDMGGITYSVQFTAANKEMLQKYYDEDAPRLRKETNTLFAGRFVAFRTELEVVNEQHVLRPSATHLLFTYGTLQEEAVQLGVFSRLLHGSCDTLPKYKIASKKVADRYPTLEHTKNEKDQITGQVYTVSPEELKQVDAYEGAAYERIQITLVSGRKAWAYQAKNS</sequence>
<dbReference type="Pfam" id="PF14114">
    <property type="entry name" value="DUF4286"/>
    <property type="match status" value="1"/>
</dbReference>
<evidence type="ECO:0000259" key="1">
    <source>
        <dbReference type="Pfam" id="PF06094"/>
    </source>
</evidence>
<dbReference type="Proteomes" id="UP001597012">
    <property type="component" value="Unassembled WGS sequence"/>
</dbReference>
<dbReference type="InterPro" id="IPR025563">
    <property type="entry name" value="DUF4286"/>
</dbReference>
<comment type="caution">
    <text evidence="2">The sequence shown here is derived from an EMBL/GenBank/DDBJ whole genome shotgun (WGS) entry which is preliminary data.</text>
</comment>
<protein>
    <submittedName>
        <fullName evidence="2">DUF4286 family protein</fullName>
    </submittedName>
</protein>
<evidence type="ECO:0000313" key="3">
    <source>
        <dbReference type="Proteomes" id="UP001597012"/>
    </source>
</evidence>
<dbReference type="RefSeq" id="WP_379931905.1">
    <property type="nucleotide sequence ID" value="NZ_JBHTHY010000003.1"/>
</dbReference>
<gene>
    <name evidence="2" type="ORF">ACFQZJ_02000</name>
</gene>
<evidence type="ECO:0000313" key="2">
    <source>
        <dbReference type="EMBL" id="MFD0796218.1"/>
    </source>
</evidence>
<proteinExistence type="predicted"/>
<name>A0ABW3AYW6_9FLAO</name>
<reference evidence="3" key="1">
    <citation type="journal article" date="2019" name="Int. J. Syst. Evol. Microbiol.">
        <title>The Global Catalogue of Microorganisms (GCM) 10K type strain sequencing project: providing services to taxonomists for standard genome sequencing and annotation.</title>
        <authorList>
            <consortium name="The Broad Institute Genomics Platform"/>
            <consortium name="The Broad Institute Genome Sequencing Center for Infectious Disease"/>
            <person name="Wu L."/>
            <person name="Ma J."/>
        </authorList>
    </citation>
    <scope>NUCLEOTIDE SEQUENCE [LARGE SCALE GENOMIC DNA]</scope>
    <source>
        <strain evidence="3">CCUG 61948</strain>
    </source>
</reference>
<dbReference type="CDD" id="cd06661">
    <property type="entry name" value="GGCT_like"/>
    <property type="match status" value="1"/>
</dbReference>
<dbReference type="Gene3D" id="3.10.490.10">
    <property type="entry name" value="Gamma-glutamyl cyclotransferase-like"/>
    <property type="match status" value="1"/>
</dbReference>
<dbReference type="InterPro" id="IPR009288">
    <property type="entry name" value="AIG2-like_dom"/>
</dbReference>
<dbReference type="SUPFAM" id="SSF110857">
    <property type="entry name" value="Gamma-glutamyl cyclotransferase-like"/>
    <property type="match status" value="1"/>
</dbReference>
<dbReference type="InterPro" id="IPR036568">
    <property type="entry name" value="GGCT-like_sf"/>
</dbReference>
<dbReference type="InterPro" id="IPR013024">
    <property type="entry name" value="GGCT-like"/>
</dbReference>
<dbReference type="EMBL" id="JBHTHY010000003">
    <property type="protein sequence ID" value="MFD0796218.1"/>
    <property type="molecule type" value="Genomic_DNA"/>
</dbReference>
<organism evidence="2 3">
    <name type="scientific">Maribacter chungangensis</name>
    <dbReference type="NCBI Taxonomy" id="1069117"/>
    <lineage>
        <taxon>Bacteria</taxon>
        <taxon>Pseudomonadati</taxon>
        <taxon>Bacteroidota</taxon>
        <taxon>Flavobacteriia</taxon>
        <taxon>Flavobacteriales</taxon>
        <taxon>Flavobacteriaceae</taxon>
        <taxon>Maribacter</taxon>
    </lineage>
</organism>
<feature type="domain" description="Gamma-glutamylcyclotransferase AIG2-like" evidence="1">
    <location>
        <begin position="114"/>
        <end position="210"/>
    </location>
</feature>